<keyword evidence="1" id="KW-0614">Plasmid</keyword>
<dbReference type="InterPro" id="IPR035392">
    <property type="entry name" value="DUF5417"/>
</dbReference>
<dbReference type="AlphaFoldDB" id="A0A0R8C767"/>
<organism evidence="1">
    <name type="scientific">Klebsiella pneumoniae subsp. pneumoniae</name>
    <dbReference type="NCBI Taxonomy" id="72407"/>
    <lineage>
        <taxon>Bacteria</taxon>
        <taxon>Pseudomonadati</taxon>
        <taxon>Pseudomonadota</taxon>
        <taxon>Gammaproteobacteria</taxon>
        <taxon>Enterobacterales</taxon>
        <taxon>Enterobacteriaceae</taxon>
        <taxon>Klebsiella/Raoultella group</taxon>
        <taxon>Klebsiella</taxon>
        <taxon>Klebsiella pneumoniae complex</taxon>
    </lineage>
</organism>
<accession>A0A0R8C767</accession>
<dbReference type="RefSeq" id="WP_020323167.1">
    <property type="nucleotide sequence ID" value="NZ_PUZL02000085.1"/>
</dbReference>
<reference evidence="1" key="1">
    <citation type="journal article" date="2015" name="J. Antimicrob. Chemother.">
        <title>Lateral dissemination and inter-patient transmission of blaKPC-3: role of a conjugative plasmid in spreading carbapenem resistance.</title>
        <authorList>
            <person name="Tijet N."/>
            <person name="Muller M.P."/>
            <person name="Matukas L.M."/>
            <person name="Khan A."/>
            <person name="Patel S.N."/>
            <person name="Melano R.G."/>
        </authorList>
    </citation>
    <scope>NUCLEOTIDE SEQUENCE</scope>
    <source>
        <strain evidence="1">GN1006</strain>
        <plasmid evidence="1">pKPC-SMH</plasmid>
    </source>
</reference>
<evidence type="ECO:0008006" key="2">
    <source>
        <dbReference type="Google" id="ProtNLM"/>
    </source>
</evidence>
<name>A0A0R8C767_KLEPN</name>
<geneLocation type="plasmid" evidence="1">
    <name>pKPC-SMH</name>
</geneLocation>
<proteinExistence type="predicted"/>
<dbReference type="EMBL" id="KT148595">
    <property type="protein sequence ID" value="AKT72978.1"/>
    <property type="molecule type" value="Genomic_DNA"/>
</dbReference>
<evidence type="ECO:0000313" key="1">
    <source>
        <dbReference type="EMBL" id="AKT72978.1"/>
    </source>
</evidence>
<dbReference type="Pfam" id="PF17438">
    <property type="entry name" value="DUF5417"/>
    <property type="match status" value="1"/>
</dbReference>
<protein>
    <recommendedName>
        <fullName evidence="2">Phage protein</fullName>
    </recommendedName>
</protein>
<sequence length="225" mass="24658">MKLTREATTAANPDLRGRKHHFIIESATAAELEAMDEILTLAGWENDSCPCYEDGFGCGYWIDISEVACFKAAYKAAKTGLKGYMAVEAEKAAAVSEATAEPAPEHIPAASLDDYTVYTLHEPIEAEEGKPYAEKRVTRAYVARSMTRALASQEKHTEKYKAQDVIWLAEHNADHAFRMGVLSPEEFTEIYRMVHAENAQPLLILAALRDALLTGAPALAAVRAA</sequence>